<evidence type="ECO:0000256" key="1">
    <source>
        <dbReference type="ARBA" id="ARBA00004138"/>
    </source>
</evidence>
<dbReference type="Pfam" id="PF14931">
    <property type="entry name" value="IFT20"/>
    <property type="match status" value="1"/>
</dbReference>
<dbReference type="AlphaFoldDB" id="A0A7S2U1C9"/>
<dbReference type="GO" id="GO:0097730">
    <property type="term" value="C:non-motile cilium"/>
    <property type="evidence" value="ECO:0007669"/>
    <property type="project" value="TreeGrafter"/>
</dbReference>
<dbReference type="GO" id="GO:0097546">
    <property type="term" value="C:ciliary base"/>
    <property type="evidence" value="ECO:0007669"/>
    <property type="project" value="TreeGrafter"/>
</dbReference>
<accession>A0A7S2U1C9</accession>
<protein>
    <recommendedName>
        <fullName evidence="5">Intraflagellar transport protein 20</fullName>
    </recommendedName>
</protein>
<name>A0A7S2U1C9_9EUKA</name>
<evidence type="ECO:0000313" key="4">
    <source>
        <dbReference type="EMBL" id="CAD9774900.1"/>
    </source>
</evidence>
<dbReference type="InterPro" id="IPR028172">
    <property type="entry name" value="FT20"/>
</dbReference>
<evidence type="ECO:0008006" key="5">
    <source>
        <dbReference type="Google" id="ProtNLM"/>
    </source>
</evidence>
<evidence type="ECO:0000256" key="2">
    <source>
        <dbReference type="ARBA" id="ARBA00023054"/>
    </source>
</evidence>
<sequence>MDTAKMQISFDDMNRIRILEADMFKQTENLAGESTGFVEKIETFNKKVASLLTVLSAQSKKIETAKLLAIGQKNRNKNALEDRRRLQAELQTQILLKKQQLERIRQYNESLTKTFMEQKQIIEKFKTSG</sequence>
<dbReference type="GO" id="GO:0036064">
    <property type="term" value="C:ciliary basal body"/>
    <property type="evidence" value="ECO:0007669"/>
    <property type="project" value="TreeGrafter"/>
</dbReference>
<gene>
    <name evidence="4" type="ORF">LSP00402_LOCUS18895</name>
</gene>
<comment type="subcellular location">
    <subcellularLocation>
        <location evidence="1">Cell projection</location>
        <location evidence="1">Cilium</location>
    </subcellularLocation>
</comment>
<dbReference type="GO" id="GO:0005737">
    <property type="term" value="C:cytoplasm"/>
    <property type="evidence" value="ECO:0007669"/>
    <property type="project" value="TreeGrafter"/>
</dbReference>
<evidence type="ECO:0000256" key="3">
    <source>
        <dbReference type="ARBA" id="ARBA00023273"/>
    </source>
</evidence>
<organism evidence="4">
    <name type="scientific">Lotharella oceanica</name>
    <dbReference type="NCBI Taxonomy" id="641309"/>
    <lineage>
        <taxon>Eukaryota</taxon>
        <taxon>Sar</taxon>
        <taxon>Rhizaria</taxon>
        <taxon>Cercozoa</taxon>
        <taxon>Chlorarachniophyceae</taxon>
        <taxon>Lotharella</taxon>
    </lineage>
</organism>
<keyword evidence="2" id="KW-0175">Coiled coil</keyword>
<dbReference type="EMBL" id="HBHP01030688">
    <property type="protein sequence ID" value="CAD9774900.1"/>
    <property type="molecule type" value="Transcribed_RNA"/>
</dbReference>
<proteinExistence type="predicted"/>
<dbReference type="PANTHER" id="PTHR31978:SF1">
    <property type="entry name" value="INTRAFLAGELLAR TRANSPORT PROTEIN 20 HOMOLOG"/>
    <property type="match status" value="1"/>
</dbReference>
<dbReference type="PANTHER" id="PTHR31978">
    <property type="entry name" value="INTRAFLAGELLAR TRANSPORT PROTEIN 20 HOMOLOG"/>
    <property type="match status" value="1"/>
</dbReference>
<reference evidence="4" key="1">
    <citation type="submission" date="2021-01" db="EMBL/GenBank/DDBJ databases">
        <authorList>
            <person name="Corre E."/>
            <person name="Pelletier E."/>
            <person name="Niang G."/>
            <person name="Scheremetjew M."/>
            <person name="Finn R."/>
            <person name="Kale V."/>
            <person name="Holt S."/>
            <person name="Cochrane G."/>
            <person name="Meng A."/>
            <person name="Brown T."/>
            <person name="Cohen L."/>
        </authorList>
    </citation>
    <scope>NUCLEOTIDE SEQUENCE</scope>
    <source>
        <strain evidence="4">CCMP622</strain>
    </source>
</reference>
<keyword evidence="3" id="KW-0966">Cell projection</keyword>
<dbReference type="GO" id="GO:0030990">
    <property type="term" value="C:intraciliary transport particle"/>
    <property type="evidence" value="ECO:0007669"/>
    <property type="project" value="TreeGrafter"/>
</dbReference>
<dbReference type="GO" id="GO:0060271">
    <property type="term" value="P:cilium assembly"/>
    <property type="evidence" value="ECO:0007669"/>
    <property type="project" value="TreeGrafter"/>
</dbReference>
<dbReference type="GO" id="GO:0061512">
    <property type="term" value="P:protein localization to cilium"/>
    <property type="evidence" value="ECO:0007669"/>
    <property type="project" value="TreeGrafter"/>
</dbReference>